<name>A0ABX6BZ25_9CHLR</name>
<sequence>MWIDVGRRDVHLVDGWDTLGPRRVEPAHAGPCSMPGCQRQGEHEGLCGRHFWRATSREQVTPLQAVGEIQTPWMRHTAGRLADAYLAAVELVQGVPLNRWVLLSRVFDQPEPVRRRVRTILSLAAGRDGLQVETGHQYRLRVTDRQAAVDSLEETALATHYWRQAVAELAARRGGRC</sequence>
<evidence type="ECO:0000313" key="2">
    <source>
        <dbReference type="Proteomes" id="UP000326331"/>
    </source>
</evidence>
<protein>
    <submittedName>
        <fullName evidence="1">Uncharacterized protein</fullName>
    </submittedName>
</protein>
<reference evidence="1 2" key="1">
    <citation type="submission" date="2019-08" db="EMBL/GenBank/DDBJ databases">
        <authorList>
            <person name="Toschakov S.V."/>
        </authorList>
    </citation>
    <scope>NUCLEOTIDE SEQUENCE [LARGE SCALE GENOMIC DNA]</scope>
    <source>
        <strain evidence="1 2">3753O</strain>
    </source>
</reference>
<accession>A0ABX6BZ25</accession>
<dbReference type="Proteomes" id="UP000326331">
    <property type="component" value="Chromosome"/>
</dbReference>
<evidence type="ECO:0000313" key="1">
    <source>
        <dbReference type="EMBL" id="QFG02152.1"/>
    </source>
</evidence>
<proteinExistence type="predicted"/>
<dbReference type="EMBL" id="CP042829">
    <property type="protein sequence ID" value="QFG02152.1"/>
    <property type="molecule type" value="Genomic_DNA"/>
</dbReference>
<reference evidence="1 2" key="2">
    <citation type="submission" date="2019-10" db="EMBL/GenBank/DDBJ databases">
        <title>Thermopilla bonchosmolovskayae gen. nov., sp. nov., a moderately thermophilic Chloroflexi bacterium from a Chukotka hot spring (Arctic, Russia), representing a novel classis Thermopillaia, which include previously uncultivated lineage OLB14.</title>
        <authorList>
            <person name="Kochetkova T.V."/>
            <person name="Zayulina K.S."/>
            <person name="Zhigarkov V.S."/>
            <person name="Minaev N.V."/>
            <person name="Novikov A."/>
            <person name="Toshchakov S.V."/>
            <person name="Elcheninov A.G."/>
            <person name="Kublanov I.V."/>
        </authorList>
    </citation>
    <scope>NUCLEOTIDE SEQUENCE [LARGE SCALE GENOMIC DNA]</scope>
    <source>
        <strain evidence="1 2">3753O</strain>
    </source>
</reference>
<keyword evidence="2" id="KW-1185">Reference proteome</keyword>
<gene>
    <name evidence="1" type="ORF">Tbon_02185</name>
</gene>
<dbReference type="RefSeq" id="WP_158066088.1">
    <property type="nucleotide sequence ID" value="NZ_CP042829.1"/>
</dbReference>
<organism evidence="1 2">
    <name type="scientific">Tepidiforma bonchosmolovskayae</name>
    <dbReference type="NCBI Taxonomy" id="2601677"/>
    <lineage>
        <taxon>Bacteria</taxon>
        <taxon>Bacillati</taxon>
        <taxon>Chloroflexota</taxon>
        <taxon>Tepidiformia</taxon>
        <taxon>Tepidiformales</taxon>
        <taxon>Tepidiformaceae</taxon>
        <taxon>Tepidiforma</taxon>
    </lineage>
</organism>